<evidence type="ECO:0000313" key="2">
    <source>
        <dbReference type="Proteomes" id="UP001241056"/>
    </source>
</evidence>
<dbReference type="InterPro" id="IPR038604">
    <property type="entry name" value="HopJ_sf"/>
</dbReference>
<sequence length="113" mass="12707">MHKILAHFKLRLQLPTHLFADSLAFIEQHYHYQPQAFLNGSITNLAGENQGSCKILGLALLEGLSTEEALLAFGEHYRHVLANPVGQEHQNIRQLLLTGLNAVAFEQLPLTRR</sequence>
<dbReference type="Gene3D" id="3.20.160.10">
    <property type="entry name" value="vpa0580 domain like"/>
    <property type="match status" value="1"/>
</dbReference>
<comment type="caution">
    <text evidence="1">The sequence shown here is derived from an EMBL/GenBank/DDBJ whole genome shotgun (WGS) entry which is preliminary data.</text>
</comment>
<dbReference type="Proteomes" id="UP001241056">
    <property type="component" value="Unassembled WGS sequence"/>
</dbReference>
<proteinExistence type="predicted"/>
<name>A0ABT7SND6_9GAMM</name>
<gene>
    <name evidence="1" type="ORF">QEZ41_01905</name>
</gene>
<dbReference type="RefSeq" id="WP_289409667.1">
    <property type="nucleotide sequence ID" value="NZ_JAUCDY010000001.1"/>
</dbReference>
<protein>
    <submittedName>
        <fullName evidence="1">HopJ type III effector protein</fullName>
    </submittedName>
</protein>
<dbReference type="Pfam" id="PF08888">
    <property type="entry name" value="HopJ"/>
    <property type="match status" value="1"/>
</dbReference>
<dbReference type="InterPro" id="IPR014984">
    <property type="entry name" value="HopJ"/>
</dbReference>
<evidence type="ECO:0000313" key="1">
    <source>
        <dbReference type="EMBL" id="MDM7857039.1"/>
    </source>
</evidence>
<accession>A0ABT7SND6</accession>
<keyword evidence="2" id="KW-1185">Reference proteome</keyword>
<reference evidence="1 2" key="1">
    <citation type="submission" date="2023-06" db="EMBL/GenBank/DDBJ databases">
        <title>Thiopseudomonas sp. CY1220 draft genome sequence.</title>
        <authorList>
            <person name="Zhao G."/>
            <person name="An M."/>
        </authorList>
    </citation>
    <scope>NUCLEOTIDE SEQUENCE [LARGE SCALE GENOMIC DNA]</scope>
    <source>
        <strain evidence="1 2">CY1220</strain>
    </source>
</reference>
<organism evidence="1 2">
    <name type="scientific">Thiopseudomonas acetoxidans</name>
    <dbReference type="NCBI Taxonomy" id="3041622"/>
    <lineage>
        <taxon>Bacteria</taxon>
        <taxon>Pseudomonadati</taxon>
        <taxon>Pseudomonadota</taxon>
        <taxon>Gammaproteobacteria</taxon>
        <taxon>Pseudomonadales</taxon>
        <taxon>Pseudomonadaceae</taxon>
        <taxon>Thiopseudomonas</taxon>
    </lineage>
</organism>
<dbReference type="EMBL" id="JAUCDY010000001">
    <property type="protein sequence ID" value="MDM7857039.1"/>
    <property type="molecule type" value="Genomic_DNA"/>
</dbReference>